<evidence type="ECO:0000256" key="4">
    <source>
        <dbReference type="ARBA" id="ARBA00023125"/>
    </source>
</evidence>
<evidence type="ECO:0000313" key="9">
    <source>
        <dbReference type="EMBL" id="GMG32575.1"/>
    </source>
</evidence>
<keyword evidence="4" id="KW-0238">DNA-binding</keyword>
<dbReference type="GO" id="GO:0006351">
    <property type="term" value="P:DNA-templated transcription"/>
    <property type="evidence" value="ECO:0007669"/>
    <property type="project" value="InterPro"/>
</dbReference>
<dbReference type="Pfam" id="PF04082">
    <property type="entry name" value="Fungal_trans"/>
    <property type="match status" value="1"/>
</dbReference>
<dbReference type="CDD" id="cd12148">
    <property type="entry name" value="fungal_TF_MHR"/>
    <property type="match status" value="1"/>
</dbReference>
<comment type="subcellular location">
    <subcellularLocation>
        <location evidence="1">Nucleus</location>
    </subcellularLocation>
</comment>
<dbReference type="EMBL" id="BSYA01000103">
    <property type="protein sequence ID" value="GMG32575.1"/>
    <property type="molecule type" value="Genomic_DNA"/>
</dbReference>
<proteinExistence type="predicted"/>
<gene>
    <name evidence="9" type="ORF">Aory04_000827900</name>
</gene>
<evidence type="ECO:0000313" key="10">
    <source>
        <dbReference type="Proteomes" id="UP001165205"/>
    </source>
</evidence>
<name>A0AAN4YL70_ASPOZ</name>
<evidence type="ECO:0000259" key="8">
    <source>
        <dbReference type="Pfam" id="PF04082"/>
    </source>
</evidence>
<feature type="compositionally biased region" description="Polar residues" evidence="7">
    <location>
        <begin position="468"/>
        <end position="493"/>
    </location>
</feature>
<evidence type="ECO:0000256" key="2">
    <source>
        <dbReference type="ARBA" id="ARBA00022833"/>
    </source>
</evidence>
<feature type="region of interest" description="Disordered" evidence="7">
    <location>
        <begin position="458"/>
        <end position="493"/>
    </location>
</feature>
<evidence type="ECO:0000256" key="3">
    <source>
        <dbReference type="ARBA" id="ARBA00023015"/>
    </source>
</evidence>
<accession>A0AAN4YL70</accession>
<comment type="caution">
    <text evidence="9">The sequence shown here is derived from an EMBL/GenBank/DDBJ whole genome shotgun (WGS) entry which is preliminary data.</text>
</comment>
<keyword evidence="3" id="KW-0805">Transcription regulation</keyword>
<dbReference type="InterPro" id="IPR007219">
    <property type="entry name" value="XnlR_reg_dom"/>
</dbReference>
<dbReference type="AlphaFoldDB" id="A0AAN4YL70"/>
<dbReference type="GO" id="GO:0043565">
    <property type="term" value="F:sequence-specific DNA binding"/>
    <property type="evidence" value="ECO:0007669"/>
    <property type="project" value="TreeGrafter"/>
</dbReference>
<organism evidence="9 10">
    <name type="scientific">Aspergillus oryzae</name>
    <name type="common">Yellow koji mold</name>
    <dbReference type="NCBI Taxonomy" id="5062"/>
    <lineage>
        <taxon>Eukaryota</taxon>
        <taxon>Fungi</taxon>
        <taxon>Dikarya</taxon>
        <taxon>Ascomycota</taxon>
        <taxon>Pezizomycotina</taxon>
        <taxon>Eurotiomycetes</taxon>
        <taxon>Eurotiomycetidae</taxon>
        <taxon>Eurotiales</taxon>
        <taxon>Aspergillaceae</taxon>
        <taxon>Aspergillus</taxon>
        <taxon>Aspergillus subgen. Circumdati</taxon>
    </lineage>
</organism>
<keyword evidence="6" id="KW-0539">Nucleus</keyword>
<dbReference type="GO" id="GO:0005634">
    <property type="term" value="C:nucleus"/>
    <property type="evidence" value="ECO:0007669"/>
    <property type="project" value="UniProtKB-SubCell"/>
</dbReference>
<keyword evidence="5" id="KW-0804">Transcription</keyword>
<keyword evidence="2" id="KW-0862">Zinc</keyword>
<evidence type="ECO:0000256" key="5">
    <source>
        <dbReference type="ARBA" id="ARBA00023163"/>
    </source>
</evidence>
<evidence type="ECO:0000256" key="7">
    <source>
        <dbReference type="SAM" id="MobiDB-lite"/>
    </source>
</evidence>
<dbReference type="GO" id="GO:0045944">
    <property type="term" value="P:positive regulation of transcription by RNA polymerase II"/>
    <property type="evidence" value="ECO:0007669"/>
    <property type="project" value="TreeGrafter"/>
</dbReference>
<feature type="region of interest" description="Disordered" evidence="7">
    <location>
        <begin position="1"/>
        <end position="23"/>
    </location>
</feature>
<feature type="domain" description="Xylanolytic transcriptional activator regulatory" evidence="8">
    <location>
        <begin position="132"/>
        <end position="373"/>
    </location>
</feature>
<dbReference type="Proteomes" id="UP001165205">
    <property type="component" value="Unassembled WGS sequence"/>
</dbReference>
<dbReference type="PANTHER" id="PTHR47540">
    <property type="entry name" value="THIAMINE REPRESSIBLE GENES REGULATORY PROTEIN THI5"/>
    <property type="match status" value="1"/>
</dbReference>
<protein>
    <submittedName>
        <fullName evidence="9">Unnamed protein product</fullName>
    </submittedName>
</protein>
<dbReference type="GO" id="GO:0008270">
    <property type="term" value="F:zinc ion binding"/>
    <property type="evidence" value="ECO:0007669"/>
    <property type="project" value="InterPro"/>
</dbReference>
<feature type="region of interest" description="Disordered" evidence="7">
    <location>
        <begin position="571"/>
        <end position="591"/>
    </location>
</feature>
<dbReference type="PANTHER" id="PTHR47540:SF1">
    <property type="entry name" value="ACTIVATOR OF STRESS GENES 1-RELATED"/>
    <property type="match status" value="1"/>
</dbReference>
<dbReference type="InterPro" id="IPR051711">
    <property type="entry name" value="Stress_Response_Reg"/>
</dbReference>
<evidence type="ECO:0000256" key="1">
    <source>
        <dbReference type="ARBA" id="ARBA00004123"/>
    </source>
</evidence>
<evidence type="ECO:0000256" key="6">
    <source>
        <dbReference type="ARBA" id="ARBA00023242"/>
    </source>
</evidence>
<reference evidence="9" key="1">
    <citation type="submission" date="2023-04" db="EMBL/GenBank/DDBJ databases">
        <title>Aspergillus oryzae NBRC 4228.</title>
        <authorList>
            <person name="Ichikawa N."/>
            <person name="Sato H."/>
            <person name="Tonouchi N."/>
        </authorList>
    </citation>
    <scope>NUCLEOTIDE SEQUENCE</scope>
    <source>
        <strain evidence="9">NBRC 4228</strain>
    </source>
</reference>
<sequence length="646" mass="71399">MKAVEESCQQRDVPTTASVPVGSTEVVDSRQGNLNDNSVLDTSGRVPNATLPSALENEGEARFLHSAAHMDFVRRLKDELGNWPGADAENRVRARNVPAPKLFSLGNGLGQPISLPPQDRARHLVNLAFSAHFLHNFIHRPTFDSVFPLLFTLNVSDYSGEEYRYLALLFSLMALGCLFEIDDEGSREAYIVEGLADLQGCNDLVTLQAILYMNIFLLYTARISSSFSALSYTFSLALRMKYHQIAETDDAFTREDKKHVFWTTRHLLACVSITGGLPMPIGCDELDLEYPSVECESRHRPTETRSDSPHNVARWNPTVASVACFRLHNILGHVTKRLYPLKGVKKTHNPGPLRHLVSKDTVRGLESELRSWLASLPPYLRLGQEKHPLQIERDLSPQHAVSSPSAQASDSHTTALAERTFGFVSRTNVSDNQGMLPGGRESDSMPVLATTGISAESLSQRPFPIASTEGSTSQGPPMLNAAQSSGASTSFPMQSDQAMYHTPFTSRDITEHNSLPSTLAQDYGIGGDDYGYMIDGTGPIDFSDMIGDLFASEGLLVRVNNICLQRSKDADYAEGEGKQSDNGNDPMCLFLNRPAIPEKGDRHEECKWQAQRETHFGFQYVIIASFQSDKDPIACESEHYLAREKA</sequence>